<name>C9PSC9_9PAST</name>
<dbReference type="InterPro" id="IPR007452">
    <property type="entry name" value="TamB_C"/>
</dbReference>
<dbReference type="Pfam" id="PF04357">
    <property type="entry name" value="TamB"/>
    <property type="match status" value="1"/>
</dbReference>
<feature type="transmembrane region" description="Helical" evidence="5">
    <location>
        <begin position="27"/>
        <end position="46"/>
    </location>
</feature>
<organism evidence="7 8">
    <name type="scientific">Pasteurella dagmatis ATCC 43325</name>
    <dbReference type="NCBI Taxonomy" id="667128"/>
    <lineage>
        <taxon>Bacteria</taxon>
        <taxon>Pseudomonadati</taxon>
        <taxon>Pseudomonadota</taxon>
        <taxon>Gammaproteobacteria</taxon>
        <taxon>Pasteurellales</taxon>
        <taxon>Pasteurellaceae</taxon>
        <taxon>Pasteurella</taxon>
    </lineage>
</organism>
<dbReference type="RefSeq" id="WP_005764143.1">
    <property type="nucleotide sequence ID" value="NZ_GG704812.1"/>
</dbReference>
<keyword evidence="2 5" id="KW-0812">Transmembrane</keyword>
<evidence type="ECO:0000313" key="8">
    <source>
        <dbReference type="Proteomes" id="UP000005519"/>
    </source>
</evidence>
<proteinExistence type="predicted"/>
<dbReference type="OrthoDB" id="5555605at2"/>
<dbReference type="PANTHER" id="PTHR36985">
    <property type="entry name" value="TRANSLOCATION AND ASSEMBLY MODULE SUBUNIT TAMB"/>
    <property type="match status" value="1"/>
</dbReference>
<dbReference type="PANTHER" id="PTHR36985:SF1">
    <property type="entry name" value="TRANSLOCATION AND ASSEMBLY MODULE SUBUNIT TAMB"/>
    <property type="match status" value="1"/>
</dbReference>
<comment type="caution">
    <text evidence="7">The sequence shown here is derived from an EMBL/GenBank/DDBJ whole genome shotgun (WGS) entry which is preliminary data.</text>
</comment>
<keyword evidence="3 5" id="KW-1133">Transmembrane helix</keyword>
<dbReference type="GO" id="GO:0009306">
    <property type="term" value="P:protein secretion"/>
    <property type="evidence" value="ECO:0007669"/>
    <property type="project" value="InterPro"/>
</dbReference>
<evidence type="ECO:0000256" key="3">
    <source>
        <dbReference type="ARBA" id="ARBA00022989"/>
    </source>
</evidence>
<keyword evidence="8" id="KW-1185">Reference proteome</keyword>
<comment type="subcellular location">
    <subcellularLocation>
        <location evidence="1">Membrane</location>
        <topology evidence="1">Single-pass membrane protein</topology>
    </subcellularLocation>
</comment>
<dbReference type="GO" id="GO:0005886">
    <property type="term" value="C:plasma membrane"/>
    <property type="evidence" value="ECO:0007669"/>
    <property type="project" value="InterPro"/>
</dbReference>
<evidence type="ECO:0000256" key="1">
    <source>
        <dbReference type="ARBA" id="ARBA00004167"/>
    </source>
</evidence>
<evidence type="ECO:0000313" key="7">
    <source>
        <dbReference type="EMBL" id="EEX49548.1"/>
    </source>
</evidence>
<evidence type="ECO:0000256" key="4">
    <source>
        <dbReference type="ARBA" id="ARBA00023136"/>
    </source>
</evidence>
<dbReference type="EMBL" id="ACZR01000019">
    <property type="protein sequence ID" value="EEX49548.1"/>
    <property type="molecule type" value="Genomic_DNA"/>
</dbReference>
<dbReference type="STRING" id="667128.HMPREF0621_1903"/>
<protein>
    <recommendedName>
        <fullName evidence="6">Translocation and assembly module TamB C-terminal domain-containing protein</fullName>
    </recommendedName>
</protein>
<feature type="domain" description="Translocation and assembly module TamB C-terminal" evidence="6">
    <location>
        <begin position="1004"/>
        <end position="1348"/>
    </location>
</feature>
<dbReference type="Proteomes" id="UP000005519">
    <property type="component" value="Unassembled WGS sequence"/>
</dbReference>
<dbReference type="HOGENOM" id="CLU_002338_0_1_6"/>
<evidence type="ECO:0000256" key="5">
    <source>
        <dbReference type="SAM" id="Phobius"/>
    </source>
</evidence>
<accession>C9PSC9</accession>
<evidence type="ECO:0000256" key="2">
    <source>
        <dbReference type="ARBA" id="ARBA00022692"/>
    </source>
</evidence>
<sequence>MTDKTENTETNETQPTAKPKKRRWCRILLCVSAVMFLPIFALVIALSTSAGQRNLIELADKYLDNLAIAKVSGSLQEGLVLDKLQITSQGVTTNVEQVRLRMGLNCLLRLHICIQDITVKQPHIQVDTALLPPSKAKKERNQPMQRITLPMSVEVENILIEQAKVQIDENNIDLARFQSAVSLNNETGLTIQPTNIDELLIAMKAKATIEKAEKNQAELATAQTATDKVKEKVADKVVEKVGEQVEKAIGEEIVHNQADQKAADEKAEKTKSPIDWDKLAEILSQPLLADLPQVELPFDIHLPNIQGNQWQYQHIAEKPENNQLIEISNVQLQADATGDKVQLTTIALESSAGQIHGQGQLQLSGDYPIQLDLQSQLVKQQLGASFTLPKTDAKIQISGNLLKQTALSLQTNGIVNASLTGQVELHEPKTPFQLNLDIKDFKYPWDDSQRNILTVPAADLALSGNLLNYKMILTAQAEGMDIPKTKLALDATGELTDLTINQLRVDALQGTATMQGKLGWRNGVQWYSDLQLAKLNLSEYVPTVLSGSVFSTGLINQDKWLIDVPDLDLQGSLSNRPLALKGKLSFGAEQGIRDLLVKLPELLITYGDNKINAHGFLGEKSDLKLDINAPNLQGLLPTLMGNIKAQMHISGNLIQPRVSLDLTGKQIKFKELNLYNLQAKGDINIAQGSKGQLDLQLDGLNYSDIKINSAKLAVQGDEKQHQLILTSQGDPVGAKLNINGSFDRTSQNWRGNISQINIQSPVGSWQTNQAVNINYDHKNTIANIHAHCWQNSNIELCFPQNFQAGKSGEVPFNIKKFDLALVNQLTEQNMLKGQLTSEGKIAWFSDKAPQLNVAVNGQNLEFSQKIDRRSFNLDILKLQLNANLHNNNLALTSELNVQDEGKMTAQVDIKDLAKARQLGGAFVIHHLNLDIFNQILPLKDNIGGKVTANIKFGGNLNSPDLNGSFNIQRIRATMAALPFDINDGQLNLNFRGHDSTLQGYIKTADSQLDMTGNASWKTMDKWTSTLHIKADQFKVDIPSIARLRVSPDIYINANPKRLELSGNVDIPWARIAIEELPASAVEVSKDEVILDGKTTNKKLPKLPAKTKSGMEIVSNLTINIGKDVHLDAYGLTSNLNGLLSVRQDKGNLGLYGQINLTNGRYASFGQDLLIRKGLISFSGLPSQPMLNIEAIRNPESMETSGIIAGVKVVGLAESPEVKVFSEPGMSQDQALSYILTGRSLENSGEGGSGGSIGAALLGLGLAKSGKVVGGIGQAFGIQDLNLGTQGVGDASKVVVSGSITPRLQVKYGVGLFDGLAEFTVRYRLLPKLYLQSVSGVTQAVDLLYQFEF</sequence>
<keyword evidence="4 5" id="KW-0472">Membrane</keyword>
<evidence type="ECO:0000259" key="6">
    <source>
        <dbReference type="Pfam" id="PF04357"/>
    </source>
</evidence>
<reference evidence="7 8" key="1">
    <citation type="submission" date="2009-10" db="EMBL/GenBank/DDBJ databases">
        <authorList>
            <person name="Muzny D."/>
            <person name="Qin X."/>
            <person name="Deng J."/>
            <person name="Jiang H."/>
            <person name="Liu Y."/>
            <person name="Qu J."/>
            <person name="Song X.-Z."/>
            <person name="Zhang L."/>
            <person name="Thornton R."/>
            <person name="Coyle M."/>
            <person name="Francisco L."/>
            <person name="Jackson L."/>
            <person name="Javaid M."/>
            <person name="Korchina V."/>
            <person name="Kovar C."/>
            <person name="Mata R."/>
            <person name="Mathew T."/>
            <person name="Ngo R."/>
            <person name="Nguyen L."/>
            <person name="Nguyen N."/>
            <person name="Okwuonu G."/>
            <person name="Ongeri F."/>
            <person name="Pham C."/>
            <person name="Simmons D."/>
            <person name="Wilczek-Boney K."/>
            <person name="Hale W."/>
            <person name="Jakkamsetti A."/>
            <person name="Pham P."/>
            <person name="Ruth R."/>
            <person name="San Lucas F."/>
            <person name="Warren J."/>
            <person name="Zhang J."/>
            <person name="Zhao Z."/>
            <person name="Zhou C."/>
            <person name="Zhu D."/>
            <person name="Lee S."/>
            <person name="Bess C."/>
            <person name="Blankenburg K."/>
            <person name="Forbes L."/>
            <person name="Fu Q."/>
            <person name="Gubbala S."/>
            <person name="Hirani K."/>
            <person name="Jayaseelan J.C."/>
            <person name="Lara F."/>
            <person name="Munidasa M."/>
            <person name="Palculict T."/>
            <person name="Patil S."/>
            <person name="Pu L.-L."/>
            <person name="Saada N."/>
            <person name="Tang L."/>
            <person name="Weissenberger G."/>
            <person name="Zhu Y."/>
            <person name="Hemphill L."/>
            <person name="Shang Y."/>
            <person name="Youmans B."/>
            <person name="Ayvaz T."/>
            <person name="Ross M."/>
            <person name="Santibanez J."/>
            <person name="Aqrawi P."/>
            <person name="Gross S."/>
            <person name="Joshi V."/>
            <person name="Fowler G."/>
            <person name="Nazareth L."/>
            <person name="Reid J."/>
            <person name="Worley K."/>
            <person name="Petrosino J."/>
            <person name="Highlander S."/>
            <person name="Gibbs R."/>
        </authorList>
    </citation>
    <scope>NUCLEOTIDE SEQUENCE [LARGE SCALE GENOMIC DNA]</scope>
    <source>
        <strain evidence="7 8">ATCC 43325</strain>
    </source>
</reference>
<gene>
    <name evidence="7" type="ORF">HMPREF0621_1903</name>
</gene>
<dbReference type="GO" id="GO:0097347">
    <property type="term" value="C:TAM protein secretion complex"/>
    <property type="evidence" value="ECO:0007669"/>
    <property type="project" value="TreeGrafter"/>
</dbReference>